<evidence type="ECO:0000259" key="3">
    <source>
        <dbReference type="Pfam" id="PF16344"/>
    </source>
</evidence>
<sequence length="316" mass="36688">MDYIHEIIRRYFNNRYSKTLETKIQHWLCEDEQVEAKDEELFHCWNEVKANVGNWEMKDSWNRIACRLNFRKTRMIWSKYGYAAVSFLFCILVASVWFWRTGEAVSTQIIATGKGEFKTISLPDGSTVYLSSSSEIIYPKEFNDTVRCVDLKGEAWFDVIHIQNKPFIVKSGCLKTIVIGTVFNVKDYQEDGRATAYLRTGAIEIVPAESPQKYVLHPGEYFAYDKETREVHVSVGDPPYLSFRHFTLEEIKNTLEKKFNVSIELDGTSNEKYTLEFDSATTVWEVLKTLCVLDGNLSWEMADDEMIIIHVKTNAR</sequence>
<gene>
    <name evidence="4" type="ORF">PCLFYP37_02377</name>
</gene>
<proteinExistence type="predicted"/>
<dbReference type="Gene3D" id="2.60.120.1440">
    <property type="match status" value="1"/>
</dbReference>
<feature type="transmembrane region" description="Helical" evidence="1">
    <location>
        <begin position="80"/>
        <end position="99"/>
    </location>
</feature>
<dbReference type="InterPro" id="IPR012373">
    <property type="entry name" value="Ferrdict_sens_TM"/>
</dbReference>
<keyword evidence="1" id="KW-0812">Transmembrane</keyword>
<reference evidence="4" key="1">
    <citation type="submission" date="2019-11" db="EMBL/GenBank/DDBJ databases">
        <authorList>
            <person name="Feng L."/>
        </authorList>
    </citation>
    <scope>NUCLEOTIDE SEQUENCE</scope>
    <source>
        <strain evidence="4">PclaraLFYP37</strain>
    </source>
</reference>
<dbReference type="Pfam" id="PF04773">
    <property type="entry name" value="FecR"/>
    <property type="match status" value="1"/>
</dbReference>
<dbReference type="EMBL" id="CACRUT010000015">
    <property type="protein sequence ID" value="VYU27639.1"/>
    <property type="molecule type" value="Genomic_DNA"/>
</dbReference>
<dbReference type="GO" id="GO:0016989">
    <property type="term" value="F:sigma factor antagonist activity"/>
    <property type="evidence" value="ECO:0007669"/>
    <property type="project" value="TreeGrafter"/>
</dbReference>
<organism evidence="4">
    <name type="scientific">Paraprevotella clara</name>
    <dbReference type="NCBI Taxonomy" id="454154"/>
    <lineage>
        <taxon>Bacteria</taxon>
        <taxon>Pseudomonadati</taxon>
        <taxon>Bacteroidota</taxon>
        <taxon>Bacteroidia</taxon>
        <taxon>Bacteroidales</taxon>
        <taxon>Prevotellaceae</taxon>
        <taxon>Paraprevotella</taxon>
    </lineage>
</organism>
<dbReference type="Pfam" id="PF16344">
    <property type="entry name" value="FecR_C"/>
    <property type="match status" value="1"/>
</dbReference>
<dbReference type="InterPro" id="IPR032508">
    <property type="entry name" value="FecR_C"/>
</dbReference>
<dbReference type="RefSeq" id="WP_412443066.1">
    <property type="nucleotide sequence ID" value="NZ_CACRUT010000015.1"/>
</dbReference>
<feature type="domain" description="Protein FecR C-terminal" evidence="3">
    <location>
        <begin position="240"/>
        <end position="308"/>
    </location>
</feature>
<keyword evidence="1" id="KW-0472">Membrane</keyword>
<dbReference type="PANTHER" id="PTHR30273:SF2">
    <property type="entry name" value="PROTEIN FECR"/>
    <property type="match status" value="1"/>
</dbReference>
<dbReference type="PIRSF" id="PIRSF018266">
    <property type="entry name" value="FecR"/>
    <property type="match status" value="1"/>
</dbReference>
<evidence type="ECO:0000313" key="4">
    <source>
        <dbReference type="EMBL" id="VYU27639.1"/>
    </source>
</evidence>
<evidence type="ECO:0000259" key="2">
    <source>
        <dbReference type="Pfam" id="PF04773"/>
    </source>
</evidence>
<dbReference type="AlphaFoldDB" id="A0A6N3DKJ3"/>
<dbReference type="Gene3D" id="3.55.50.30">
    <property type="match status" value="1"/>
</dbReference>
<feature type="domain" description="FecR protein" evidence="2">
    <location>
        <begin position="110"/>
        <end position="203"/>
    </location>
</feature>
<evidence type="ECO:0000256" key="1">
    <source>
        <dbReference type="SAM" id="Phobius"/>
    </source>
</evidence>
<dbReference type="PANTHER" id="PTHR30273">
    <property type="entry name" value="PERIPLASMIC SIGNAL SENSOR AND SIGMA FACTOR ACTIVATOR FECR-RELATED"/>
    <property type="match status" value="1"/>
</dbReference>
<accession>A0A6N3DKJ3</accession>
<protein>
    <submittedName>
        <fullName evidence="4">FecR protein</fullName>
    </submittedName>
</protein>
<dbReference type="InterPro" id="IPR006860">
    <property type="entry name" value="FecR"/>
</dbReference>
<keyword evidence="1" id="KW-1133">Transmembrane helix</keyword>
<name>A0A6N3DKJ3_9BACT</name>